<dbReference type="PROSITE" id="PS00028">
    <property type="entry name" value="ZINC_FINGER_C2H2_1"/>
    <property type="match status" value="1"/>
</dbReference>
<organism evidence="11 12">
    <name type="scientific">Blepharisma stoltei</name>
    <dbReference type="NCBI Taxonomy" id="1481888"/>
    <lineage>
        <taxon>Eukaryota</taxon>
        <taxon>Sar</taxon>
        <taxon>Alveolata</taxon>
        <taxon>Ciliophora</taxon>
        <taxon>Postciliodesmatophora</taxon>
        <taxon>Heterotrichea</taxon>
        <taxon>Heterotrichida</taxon>
        <taxon>Blepharismidae</taxon>
        <taxon>Blepharisma</taxon>
    </lineage>
</organism>
<keyword evidence="7" id="KW-0863">Zinc-finger</keyword>
<evidence type="ECO:0000313" key="12">
    <source>
        <dbReference type="Proteomes" id="UP001162131"/>
    </source>
</evidence>
<comment type="similarity">
    <text evidence="3">Belongs to the DZIP C2H2-type zinc-finger protein family.</text>
</comment>
<reference evidence="11" key="1">
    <citation type="submission" date="2021-09" db="EMBL/GenBank/DDBJ databases">
        <authorList>
            <consortium name="AG Swart"/>
            <person name="Singh M."/>
            <person name="Singh A."/>
            <person name="Seah K."/>
            <person name="Emmerich C."/>
        </authorList>
    </citation>
    <scope>NUCLEOTIDE SEQUENCE</scope>
    <source>
        <strain evidence="11">ATCC30299</strain>
    </source>
</reference>
<dbReference type="PANTHER" id="PTHR21502:SF3">
    <property type="entry name" value="CILIUM ASSEMBLY PROTEIN DZIP1L"/>
    <property type="match status" value="1"/>
</dbReference>
<comment type="subcellular location">
    <subcellularLocation>
        <location evidence="2">Cytoplasm</location>
        <location evidence="2">Cytoskeleton</location>
        <location evidence="2">Cilium basal body</location>
    </subcellularLocation>
    <subcellularLocation>
        <location evidence="1">Cytoplasm</location>
        <location evidence="1">Cytoskeleton</location>
        <location evidence="1">Microtubule organizing center</location>
        <location evidence="1">Centrosome</location>
        <location evidence="1">Centriole</location>
    </subcellularLocation>
</comment>
<proteinExistence type="inferred from homology"/>
<keyword evidence="6" id="KW-0966">Cell projection</keyword>
<dbReference type="GO" id="GO:0008270">
    <property type="term" value="F:zinc ion binding"/>
    <property type="evidence" value="ECO:0007669"/>
    <property type="project" value="UniProtKB-KW"/>
</dbReference>
<dbReference type="Proteomes" id="UP001162131">
    <property type="component" value="Unassembled WGS sequence"/>
</dbReference>
<dbReference type="PROSITE" id="PS50157">
    <property type="entry name" value="ZINC_FINGER_C2H2_2"/>
    <property type="match status" value="1"/>
</dbReference>
<dbReference type="GO" id="GO:0005814">
    <property type="term" value="C:centriole"/>
    <property type="evidence" value="ECO:0007669"/>
    <property type="project" value="UniProtKB-SubCell"/>
</dbReference>
<dbReference type="InterPro" id="IPR013087">
    <property type="entry name" value="Znf_C2H2_type"/>
</dbReference>
<evidence type="ECO:0000256" key="3">
    <source>
        <dbReference type="ARBA" id="ARBA00009131"/>
    </source>
</evidence>
<evidence type="ECO:0000313" key="11">
    <source>
        <dbReference type="EMBL" id="CAG9318619.1"/>
    </source>
</evidence>
<feature type="compositionally biased region" description="Basic and acidic residues" evidence="9">
    <location>
        <begin position="576"/>
        <end position="586"/>
    </location>
</feature>
<dbReference type="Pfam" id="PF13815">
    <property type="entry name" value="Dzip-like_N"/>
    <property type="match status" value="1"/>
</dbReference>
<evidence type="ECO:0000256" key="2">
    <source>
        <dbReference type="ARBA" id="ARBA00004120"/>
    </source>
</evidence>
<evidence type="ECO:0000256" key="1">
    <source>
        <dbReference type="ARBA" id="ARBA00004114"/>
    </source>
</evidence>
<keyword evidence="5" id="KW-0206">Cytoskeleton</keyword>
<evidence type="ECO:0000256" key="5">
    <source>
        <dbReference type="ARBA" id="ARBA00023212"/>
    </source>
</evidence>
<feature type="coiled-coil region" evidence="8">
    <location>
        <begin position="282"/>
        <end position="393"/>
    </location>
</feature>
<evidence type="ECO:0000256" key="6">
    <source>
        <dbReference type="ARBA" id="ARBA00023273"/>
    </source>
</evidence>
<dbReference type="GO" id="GO:0005737">
    <property type="term" value="C:cytoplasm"/>
    <property type="evidence" value="ECO:0007669"/>
    <property type="project" value="TreeGrafter"/>
</dbReference>
<feature type="coiled-coil region" evidence="8">
    <location>
        <begin position="112"/>
        <end position="146"/>
    </location>
</feature>
<comment type="caution">
    <text evidence="11">The sequence shown here is derived from an EMBL/GenBank/DDBJ whole genome shotgun (WGS) entry which is preliminary data.</text>
</comment>
<keyword evidence="7" id="KW-0862">Zinc</keyword>
<dbReference type="InterPro" id="IPR051241">
    <property type="entry name" value="DZIP_RILPL"/>
</dbReference>
<evidence type="ECO:0000256" key="9">
    <source>
        <dbReference type="SAM" id="MobiDB-lite"/>
    </source>
</evidence>
<feature type="domain" description="C2H2-type" evidence="10">
    <location>
        <begin position="166"/>
        <end position="194"/>
    </location>
</feature>
<dbReference type="PANTHER" id="PTHR21502">
    <property type="entry name" value="ZINC FINGER PROTEIN DZIP1"/>
    <property type="match status" value="1"/>
</dbReference>
<evidence type="ECO:0000256" key="8">
    <source>
        <dbReference type="SAM" id="Coils"/>
    </source>
</evidence>
<evidence type="ECO:0000256" key="4">
    <source>
        <dbReference type="ARBA" id="ARBA00023054"/>
    </source>
</evidence>
<keyword evidence="12" id="KW-1185">Reference proteome</keyword>
<evidence type="ECO:0000259" key="10">
    <source>
        <dbReference type="PROSITE" id="PS50157"/>
    </source>
</evidence>
<dbReference type="InterPro" id="IPR032714">
    <property type="entry name" value="DZIP1_N"/>
</dbReference>
<dbReference type="EMBL" id="CAJZBQ010000021">
    <property type="protein sequence ID" value="CAG9318619.1"/>
    <property type="molecule type" value="Genomic_DNA"/>
</dbReference>
<sequence>MSIPLTPKLQTEDASSFAFKQRFGKINWEQIKYLDLDTAFQAGDIDNLQPIIENLTYSTIDREDLERIGDSNVLKIFKLSQLAIEYLLFVQNKLYQQGSSSESQYKSYFEQNQSLQLSLTSNEKEINALKNELKQKKRAVTTYEYLLRQPSSAAIMNKVMTRANAVKCEHCSKCFVSQEFLEKHKARRHIPGKSQSVEILPQTPPTQIDIVPIMDTLSNFMTQQLQILSETNLKGIQVMKELYESKITEINSIQEAQRSIQMRETQQRYSFALQEEQISREYIEKQLLIEEQKKKIEENERKINEMKQNKEVISKKKEELEKITQEEVEEQKVEIPAEMQPVTIKMPEKKLVEEVKITTSNARELEDDSGSEKEEIQEVSIKIKSNAEELEDDSASEEEKIEQPSLKVEKSIEEIAIQKPQRREQISKEIETEKENIETQIDFPQEKLIKKEIDPARRKKCISIAEGIRPLMQRQTHLAFHEKYSSPITTFFYYDYQYLTETRAKIEVLLDKEFPKFSEEELNNRMRSDPTYLSARVEIFDKVNQMYIEIKQRSPSSKLKFAKPVDNVPVPKRKKSLSDDNVKEPEAVSSKQDPLKSPKLKSQNSDSKIIKPEKKFIAMNPEVLHQLSSKSLNLNVQEANKASESEVKNIEEEEEKKIYKISGRIDDSIASKESKLIQGVEHIQNKESIKDPTIVEKSTNNFREGAVFGERNLGKNSVPMLTTQKMKKQMLLIGTKAILKLLNRDVKKHDVELQEVF</sequence>
<keyword evidence="5" id="KW-0963">Cytoplasm</keyword>
<feature type="region of interest" description="Disordered" evidence="9">
    <location>
        <begin position="570"/>
        <end position="608"/>
    </location>
</feature>
<evidence type="ECO:0000256" key="7">
    <source>
        <dbReference type="PROSITE-ProRule" id="PRU00042"/>
    </source>
</evidence>
<accession>A0AAU9IVR6</accession>
<protein>
    <recommendedName>
        <fullName evidence="10">C2H2-type domain-containing protein</fullName>
    </recommendedName>
</protein>
<gene>
    <name evidence="11" type="ORF">BSTOLATCC_MIC21993</name>
</gene>
<keyword evidence="7" id="KW-0479">Metal-binding</keyword>
<dbReference type="AlphaFoldDB" id="A0AAU9IVR6"/>
<keyword evidence="4 8" id="KW-0175">Coiled coil</keyword>
<name>A0AAU9IVR6_9CILI</name>